<keyword evidence="2" id="KW-1133">Transmembrane helix</keyword>
<name>A0A853A268_9ACTN</name>
<dbReference type="EMBL" id="JACBZD010000002">
    <property type="protein sequence ID" value="NYI08207.1"/>
    <property type="molecule type" value="Genomic_DNA"/>
</dbReference>
<keyword evidence="2" id="KW-0812">Transmembrane</keyword>
<dbReference type="AlphaFoldDB" id="A0A853A268"/>
<feature type="chain" id="PRO_5032497925" evidence="3">
    <location>
        <begin position="28"/>
        <end position="258"/>
    </location>
</feature>
<keyword evidence="2" id="KW-0472">Membrane</keyword>
<comment type="caution">
    <text evidence="4">The sequence shown here is derived from an EMBL/GenBank/DDBJ whole genome shotgun (WGS) entry which is preliminary data.</text>
</comment>
<feature type="region of interest" description="Disordered" evidence="1">
    <location>
        <begin position="110"/>
        <end position="224"/>
    </location>
</feature>
<feature type="compositionally biased region" description="Low complexity" evidence="1">
    <location>
        <begin position="167"/>
        <end position="179"/>
    </location>
</feature>
<evidence type="ECO:0000313" key="4">
    <source>
        <dbReference type="EMBL" id="NYI08207.1"/>
    </source>
</evidence>
<evidence type="ECO:0000256" key="2">
    <source>
        <dbReference type="SAM" id="Phobius"/>
    </source>
</evidence>
<dbReference type="Proteomes" id="UP000567795">
    <property type="component" value="Unassembled WGS sequence"/>
</dbReference>
<feature type="compositionally biased region" description="Low complexity" evidence="1">
    <location>
        <begin position="188"/>
        <end position="203"/>
    </location>
</feature>
<evidence type="ECO:0000256" key="3">
    <source>
        <dbReference type="SAM" id="SignalP"/>
    </source>
</evidence>
<feature type="compositionally biased region" description="Acidic residues" evidence="1">
    <location>
        <begin position="116"/>
        <end position="125"/>
    </location>
</feature>
<dbReference type="NCBIfam" id="TIGR01167">
    <property type="entry name" value="LPXTG_anchor"/>
    <property type="match status" value="1"/>
</dbReference>
<dbReference type="RefSeq" id="WP_179817063.1">
    <property type="nucleotide sequence ID" value="NZ_JACBZD010000002.1"/>
</dbReference>
<organism evidence="4 5">
    <name type="scientific">Allostreptomyces psammosilenae</name>
    <dbReference type="NCBI Taxonomy" id="1892865"/>
    <lineage>
        <taxon>Bacteria</taxon>
        <taxon>Bacillati</taxon>
        <taxon>Actinomycetota</taxon>
        <taxon>Actinomycetes</taxon>
        <taxon>Kitasatosporales</taxon>
        <taxon>Streptomycetaceae</taxon>
        <taxon>Allostreptomyces</taxon>
    </lineage>
</organism>
<protein>
    <submittedName>
        <fullName evidence="4">LPXTG-motif cell wall-anchored protein</fullName>
    </submittedName>
</protein>
<keyword evidence="3" id="KW-0732">Signal</keyword>
<feature type="signal peptide" evidence="3">
    <location>
        <begin position="1"/>
        <end position="27"/>
    </location>
</feature>
<proteinExistence type="predicted"/>
<accession>A0A853A268</accession>
<evidence type="ECO:0000256" key="1">
    <source>
        <dbReference type="SAM" id="MobiDB-lite"/>
    </source>
</evidence>
<evidence type="ECO:0000313" key="5">
    <source>
        <dbReference type="Proteomes" id="UP000567795"/>
    </source>
</evidence>
<sequence length="258" mass="25421">MSTHRMRRVSALGGAVSAALIATGAMAAPASAHTPTVNVTCETVTVDLTYYADSGNQVKVTAGETVLADETFGASYHRTLELPTPLTAPLTVRVEVTASDDDRYDAVIERTTPQDCQDEQEEDENGAGGSDAGNDTGAGTGDDEGTPDENATTGGAGGTEEDDTDGDASPSPSASTESGASGGDTDGSGDAATPTPSVSATTTGGNSPVPATVPGETELAATGGSTSTTLMASFGAVVLAAGGALLFVARGRRAGSRG</sequence>
<feature type="compositionally biased region" description="Gly residues" evidence="1">
    <location>
        <begin position="126"/>
        <end position="140"/>
    </location>
</feature>
<gene>
    <name evidence="4" type="ORF">FHU37_005236</name>
</gene>
<keyword evidence="5" id="KW-1185">Reference proteome</keyword>
<feature type="transmembrane region" description="Helical" evidence="2">
    <location>
        <begin position="230"/>
        <end position="249"/>
    </location>
</feature>
<reference evidence="4 5" key="1">
    <citation type="submission" date="2020-07" db="EMBL/GenBank/DDBJ databases">
        <title>Sequencing the genomes of 1000 actinobacteria strains.</title>
        <authorList>
            <person name="Klenk H.-P."/>
        </authorList>
    </citation>
    <scope>NUCLEOTIDE SEQUENCE [LARGE SCALE GENOMIC DNA]</scope>
    <source>
        <strain evidence="4 5">DSM 42178</strain>
    </source>
</reference>